<accession>A3NY09</accession>
<evidence type="ECO:0000256" key="8">
    <source>
        <dbReference type="ARBA" id="ARBA00023125"/>
    </source>
</evidence>
<keyword evidence="11" id="KW-0486">Methionine biosynthesis</keyword>
<dbReference type="EMBL" id="CP000572">
    <property type="protein sequence ID" value="ABN91803.1"/>
    <property type="molecule type" value="Genomic_DNA"/>
</dbReference>
<evidence type="ECO:0000259" key="12">
    <source>
        <dbReference type="PROSITE" id="PS50931"/>
    </source>
</evidence>
<dbReference type="InterPro" id="IPR036388">
    <property type="entry name" value="WH-like_DNA-bd_sf"/>
</dbReference>
<evidence type="ECO:0000256" key="11">
    <source>
        <dbReference type="ARBA" id="ARBA00023167"/>
    </source>
</evidence>
<dbReference type="InterPro" id="IPR000847">
    <property type="entry name" value="LysR_HTH_N"/>
</dbReference>
<dbReference type="PROSITE" id="PS50931">
    <property type="entry name" value="HTH_LYSR"/>
    <property type="match status" value="1"/>
</dbReference>
<comment type="similarity">
    <text evidence="2">Belongs to the LysR transcriptional regulatory family.</text>
</comment>
<dbReference type="GO" id="GO:0000976">
    <property type="term" value="F:transcription cis-regulatory region binding"/>
    <property type="evidence" value="ECO:0007669"/>
    <property type="project" value="TreeGrafter"/>
</dbReference>
<dbReference type="Pfam" id="PF03466">
    <property type="entry name" value="LysR_substrate"/>
    <property type="match status" value="1"/>
</dbReference>
<dbReference type="PRINTS" id="PR00039">
    <property type="entry name" value="HTHLYSR"/>
</dbReference>
<name>A3NY09_BURP0</name>
<dbReference type="GO" id="GO:0003700">
    <property type="term" value="F:DNA-binding transcription factor activity"/>
    <property type="evidence" value="ECO:0007669"/>
    <property type="project" value="InterPro"/>
</dbReference>
<dbReference type="Pfam" id="PF00126">
    <property type="entry name" value="HTH_1"/>
    <property type="match status" value="1"/>
</dbReference>
<organism evidence="13 14">
    <name type="scientific">Burkholderia pseudomallei (strain 1106a)</name>
    <dbReference type="NCBI Taxonomy" id="357348"/>
    <lineage>
        <taxon>Bacteria</taxon>
        <taxon>Pseudomonadati</taxon>
        <taxon>Pseudomonadota</taxon>
        <taxon>Betaproteobacteria</taxon>
        <taxon>Burkholderiales</taxon>
        <taxon>Burkholderiaceae</taxon>
        <taxon>Burkholderia</taxon>
        <taxon>pseudomallei group</taxon>
    </lineage>
</organism>
<dbReference type="PANTHER" id="PTHR30126:SF25">
    <property type="entry name" value="HTH-TYPE TRANSCRIPTIONAL REGULATOR METR"/>
    <property type="match status" value="1"/>
</dbReference>
<dbReference type="InterPro" id="IPR005119">
    <property type="entry name" value="LysR_subst-bd"/>
</dbReference>
<dbReference type="SUPFAM" id="SSF46785">
    <property type="entry name" value="Winged helix' DNA-binding domain"/>
    <property type="match status" value="1"/>
</dbReference>
<proteinExistence type="inferred from homology"/>
<evidence type="ECO:0000313" key="13">
    <source>
        <dbReference type="EMBL" id="ABN91803.1"/>
    </source>
</evidence>
<dbReference type="Gene3D" id="1.10.10.10">
    <property type="entry name" value="Winged helix-like DNA-binding domain superfamily/Winged helix DNA-binding domain"/>
    <property type="match status" value="1"/>
</dbReference>
<evidence type="ECO:0000256" key="7">
    <source>
        <dbReference type="ARBA" id="ARBA00023015"/>
    </source>
</evidence>
<comment type="subcellular location">
    <subcellularLocation>
        <location evidence="1">Cytoplasm</location>
    </subcellularLocation>
</comment>
<dbReference type="AlphaFoldDB" id="A3NY09"/>
<gene>
    <name evidence="13" type="primary">metR</name>
    <name evidence="13" type="ordered locus">BURPS1106A_2986</name>
</gene>
<keyword evidence="4" id="KW-0963">Cytoplasm</keyword>
<keyword evidence="10" id="KW-0804">Transcription</keyword>
<dbReference type="GO" id="GO:0005737">
    <property type="term" value="C:cytoplasm"/>
    <property type="evidence" value="ECO:0007669"/>
    <property type="project" value="UniProtKB-SubCell"/>
</dbReference>
<protein>
    <recommendedName>
        <fullName evidence="3">HTH-type transcriptional regulator MetR</fullName>
    </recommendedName>
</protein>
<evidence type="ECO:0000313" key="14">
    <source>
        <dbReference type="Proteomes" id="UP000006738"/>
    </source>
</evidence>
<dbReference type="HOGENOM" id="CLU_039613_6_0_4"/>
<evidence type="ECO:0000256" key="9">
    <source>
        <dbReference type="ARBA" id="ARBA00023159"/>
    </source>
</evidence>
<evidence type="ECO:0000256" key="2">
    <source>
        <dbReference type="ARBA" id="ARBA00009437"/>
    </source>
</evidence>
<keyword evidence="7" id="KW-0805">Transcription regulation</keyword>
<sequence length="353" mass="38943">MRWSSRSSRSDRQYRICPIITQTKVFAEQHEFFSTSFAATHTAMIRSPLEFRHLQTLVALRDTGNLSRAAQVLCLTQSALSHQLKALETHFGLPLFVRKSAPLTFTAAGKRLLALAEQVVPAIEEAERDIARLALGTGGALRIAVECHTCFDWLMPAMDAFRQRWPEVELDIVSGFHADPIGLLHQDRADLAIVAEADADEAVDYHPLFRFQIVGLVGNDHALAHQPSLTAADFADETLITYPVPDEMLDIVRQVLKPAGIEPKRRTSELTIAILQLVASRRGVAALPLWAVATYLDKRYVSARPVLRADGSTLSGELYAATLPAFSTRAYAADFVATMRETSAASLPEIELL</sequence>
<keyword evidence="8" id="KW-0238">DNA-binding</keyword>
<keyword evidence="5" id="KW-0678">Repressor</keyword>
<dbReference type="PANTHER" id="PTHR30126">
    <property type="entry name" value="HTH-TYPE TRANSCRIPTIONAL REGULATOR"/>
    <property type="match status" value="1"/>
</dbReference>
<dbReference type="Gene3D" id="3.40.190.10">
    <property type="entry name" value="Periplasmic binding protein-like II"/>
    <property type="match status" value="1"/>
</dbReference>
<evidence type="ECO:0000256" key="6">
    <source>
        <dbReference type="ARBA" id="ARBA00022605"/>
    </source>
</evidence>
<evidence type="ECO:0000256" key="1">
    <source>
        <dbReference type="ARBA" id="ARBA00004496"/>
    </source>
</evidence>
<dbReference type="CDD" id="cd08441">
    <property type="entry name" value="PBP2_MetR"/>
    <property type="match status" value="1"/>
</dbReference>
<feature type="domain" description="HTH lysR-type" evidence="12">
    <location>
        <begin position="49"/>
        <end position="106"/>
    </location>
</feature>
<dbReference type="KEGG" id="bpl:BURPS1106A_2986"/>
<dbReference type="Proteomes" id="UP000006738">
    <property type="component" value="Chromosome I"/>
</dbReference>
<dbReference type="SUPFAM" id="SSF53850">
    <property type="entry name" value="Periplasmic binding protein-like II"/>
    <property type="match status" value="1"/>
</dbReference>
<dbReference type="InterPro" id="IPR037406">
    <property type="entry name" value="MetR_PBP2"/>
</dbReference>
<keyword evidence="6" id="KW-0028">Amino-acid biosynthesis</keyword>
<reference evidence="13 14" key="1">
    <citation type="submission" date="2007-02" db="EMBL/GenBank/DDBJ databases">
        <authorList>
            <person name="DeShazer D."/>
            <person name="Woods D.E."/>
            <person name="Nierman W.C."/>
        </authorList>
    </citation>
    <scope>NUCLEOTIDE SEQUENCE [LARGE SCALE GENOMIC DNA]</scope>
    <source>
        <strain evidence="13 14">1106a</strain>
    </source>
</reference>
<evidence type="ECO:0000256" key="5">
    <source>
        <dbReference type="ARBA" id="ARBA00022491"/>
    </source>
</evidence>
<evidence type="ECO:0000256" key="4">
    <source>
        <dbReference type="ARBA" id="ARBA00022490"/>
    </source>
</evidence>
<evidence type="ECO:0000256" key="3">
    <source>
        <dbReference type="ARBA" id="ARBA00019365"/>
    </source>
</evidence>
<dbReference type="InterPro" id="IPR036390">
    <property type="entry name" value="WH_DNA-bd_sf"/>
</dbReference>
<dbReference type="GO" id="GO:0009086">
    <property type="term" value="P:methionine biosynthetic process"/>
    <property type="evidence" value="ECO:0007669"/>
    <property type="project" value="UniProtKB-KW"/>
</dbReference>
<evidence type="ECO:0000256" key="10">
    <source>
        <dbReference type="ARBA" id="ARBA00023163"/>
    </source>
</evidence>
<keyword evidence="9" id="KW-0010">Activator</keyword>